<protein>
    <recommendedName>
        <fullName evidence="7">Thioredoxin domain-containing protein</fullName>
    </recommendedName>
</protein>
<dbReference type="InterPro" id="IPR013766">
    <property type="entry name" value="Thioredoxin_domain"/>
</dbReference>
<dbReference type="Proteomes" id="UP001501624">
    <property type="component" value="Unassembled WGS sequence"/>
</dbReference>
<gene>
    <name evidence="8" type="ORF">GCM10022380_87500</name>
</gene>
<evidence type="ECO:0000256" key="4">
    <source>
        <dbReference type="ARBA" id="ARBA00023157"/>
    </source>
</evidence>
<evidence type="ECO:0000313" key="8">
    <source>
        <dbReference type="EMBL" id="GAA3856482.1"/>
    </source>
</evidence>
<sequence>MTRNTKLSLVVVAVVAVVAGILLVVNGTGRQVPSTEAVSSADSLPTEAQSMLVRPDSHRLTSAADGKVTVVEFLDLECEACGAAFPGVEQLRAEYGDRVTFVMRYFPIRSHRNAELAARAVEAAGRQGKLEPMYQLMYINQPQWGDQQVSHRDTFLGFARQLSLDIARFESDLDSPEVADRVRRDQADGTALGVRGTPTFFINGSVFQGRPTYQGLKAAIDQELAR</sequence>
<dbReference type="RefSeq" id="WP_237339349.1">
    <property type="nucleotide sequence ID" value="NZ_BAABCM010000026.1"/>
</dbReference>
<keyword evidence="6" id="KW-0812">Transmembrane</keyword>
<organism evidence="8 9">
    <name type="scientific">Amycolatopsis tucumanensis</name>
    <dbReference type="NCBI Taxonomy" id="401106"/>
    <lineage>
        <taxon>Bacteria</taxon>
        <taxon>Bacillati</taxon>
        <taxon>Actinomycetota</taxon>
        <taxon>Actinomycetes</taxon>
        <taxon>Pseudonocardiales</taxon>
        <taxon>Pseudonocardiaceae</taxon>
        <taxon>Amycolatopsis</taxon>
    </lineage>
</organism>
<evidence type="ECO:0000259" key="7">
    <source>
        <dbReference type="PROSITE" id="PS51352"/>
    </source>
</evidence>
<evidence type="ECO:0000256" key="6">
    <source>
        <dbReference type="SAM" id="Phobius"/>
    </source>
</evidence>
<comment type="similarity">
    <text evidence="1">Belongs to the thioredoxin family. DsbA subfamily.</text>
</comment>
<keyword evidence="3" id="KW-0560">Oxidoreductase</keyword>
<reference evidence="9" key="1">
    <citation type="journal article" date="2019" name="Int. J. Syst. Evol. Microbiol.">
        <title>The Global Catalogue of Microorganisms (GCM) 10K type strain sequencing project: providing services to taxonomists for standard genome sequencing and annotation.</title>
        <authorList>
            <consortium name="The Broad Institute Genomics Platform"/>
            <consortium name="The Broad Institute Genome Sequencing Center for Infectious Disease"/>
            <person name="Wu L."/>
            <person name="Ma J."/>
        </authorList>
    </citation>
    <scope>NUCLEOTIDE SEQUENCE [LARGE SCALE GENOMIC DNA]</scope>
    <source>
        <strain evidence="9">JCM 17017</strain>
    </source>
</reference>
<evidence type="ECO:0000313" key="9">
    <source>
        <dbReference type="Proteomes" id="UP001501624"/>
    </source>
</evidence>
<dbReference type="EMBL" id="BAABCM010000026">
    <property type="protein sequence ID" value="GAA3856482.1"/>
    <property type="molecule type" value="Genomic_DNA"/>
</dbReference>
<dbReference type="Gene3D" id="3.40.30.10">
    <property type="entry name" value="Glutaredoxin"/>
    <property type="match status" value="1"/>
</dbReference>
<dbReference type="SUPFAM" id="SSF52833">
    <property type="entry name" value="Thioredoxin-like"/>
    <property type="match status" value="1"/>
</dbReference>
<feature type="transmembrane region" description="Helical" evidence="6">
    <location>
        <begin position="7"/>
        <end position="25"/>
    </location>
</feature>
<accession>A0ABP7JWY0</accession>
<keyword evidence="4" id="KW-1015">Disulfide bond</keyword>
<evidence type="ECO:0000256" key="1">
    <source>
        <dbReference type="ARBA" id="ARBA00005791"/>
    </source>
</evidence>
<comment type="caution">
    <text evidence="8">The sequence shown here is derived from an EMBL/GenBank/DDBJ whole genome shotgun (WGS) entry which is preliminary data.</text>
</comment>
<keyword evidence="6" id="KW-1133">Transmembrane helix</keyword>
<name>A0ABP7JWY0_9PSEU</name>
<dbReference type="PANTHER" id="PTHR13887:SF14">
    <property type="entry name" value="DISULFIDE BOND FORMATION PROTEIN D"/>
    <property type="match status" value="1"/>
</dbReference>
<keyword evidence="5" id="KW-0676">Redox-active center</keyword>
<evidence type="ECO:0000256" key="5">
    <source>
        <dbReference type="ARBA" id="ARBA00023284"/>
    </source>
</evidence>
<feature type="domain" description="Thioredoxin" evidence="7">
    <location>
        <begin position="26"/>
        <end position="225"/>
    </location>
</feature>
<evidence type="ECO:0000256" key="2">
    <source>
        <dbReference type="ARBA" id="ARBA00022729"/>
    </source>
</evidence>
<keyword evidence="9" id="KW-1185">Reference proteome</keyword>
<dbReference type="InterPro" id="IPR012336">
    <property type="entry name" value="Thioredoxin-like_fold"/>
</dbReference>
<dbReference type="Pfam" id="PF13462">
    <property type="entry name" value="Thioredoxin_4"/>
    <property type="match status" value="1"/>
</dbReference>
<dbReference type="InterPro" id="IPR036249">
    <property type="entry name" value="Thioredoxin-like_sf"/>
</dbReference>
<keyword evidence="2" id="KW-0732">Signal</keyword>
<dbReference type="PANTHER" id="PTHR13887">
    <property type="entry name" value="GLUTATHIONE S-TRANSFERASE KAPPA"/>
    <property type="match status" value="1"/>
</dbReference>
<proteinExistence type="inferred from homology"/>
<dbReference type="PROSITE" id="PS51352">
    <property type="entry name" value="THIOREDOXIN_2"/>
    <property type="match status" value="1"/>
</dbReference>
<keyword evidence="6" id="KW-0472">Membrane</keyword>
<evidence type="ECO:0000256" key="3">
    <source>
        <dbReference type="ARBA" id="ARBA00023002"/>
    </source>
</evidence>